<dbReference type="CDD" id="cd13637">
    <property type="entry name" value="PBP2_Ca3427_like"/>
    <property type="match status" value="1"/>
</dbReference>
<sequence length="284" mass="32078">MKTVRIIGVPEHFNLPWHLAMEDGAFEDRGINLEWTDVPEGTGKMCQLLEDTEADLAIILTEGIIKSISQGNPSKIVQEFISSPLLWGIHVAAESSRNSIQDLQDDKVAISRFGSGSHLMAYVNAQNQGWNPEKLQFEIINNLEGAVKSLNEGSGAYFMWEHFTTKPLVDKGIFKRLGDCPTPWPCFVIAATDSFLGSQPGVLKHILEVINTYTKEFKQIPSIDRTLANRYGQKLDDIQKWLPKTIWGQHQLSEETLLNVQEKLFSLNLIEEIKQPNTFLHPNH</sequence>
<comment type="caution">
    <text evidence="5">The sequence shown here is derived from an EMBL/GenBank/DDBJ whole genome shotgun (WGS) entry which is preliminary data.</text>
</comment>
<dbReference type="EMBL" id="JBHSCL010000004">
    <property type="protein sequence ID" value="MFC4220192.1"/>
    <property type="molecule type" value="Genomic_DNA"/>
</dbReference>
<evidence type="ECO:0000256" key="3">
    <source>
        <dbReference type="ARBA" id="ARBA00022729"/>
    </source>
</evidence>
<evidence type="ECO:0000313" key="5">
    <source>
        <dbReference type="EMBL" id="MFC4220192.1"/>
    </source>
</evidence>
<proteinExistence type="inferred from homology"/>
<feature type="domain" description="Ca3427-like PBP 2" evidence="4">
    <location>
        <begin position="92"/>
        <end position="179"/>
    </location>
</feature>
<organism evidence="5 6">
    <name type="scientific">Flagellimonas marina</name>
    <dbReference type="NCBI Taxonomy" id="1775168"/>
    <lineage>
        <taxon>Bacteria</taxon>
        <taxon>Pseudomonadati</taxon>
        <taxon>Bacteroidota</taxon>
        <taxon>Flavobacteriia</taxon>
        <taxon>Flavobacteriales</taxon>
        <taxon>Flavobacteriaceae</taxon>
        <taxon>Flagellimonas</taxon>
    </lineage>
</organism>
<dbReference type="Gene3D" id="3.40.190.10">
    <property type="entry name" value="Periplasmic binding protein-like II"/>
    <property type="match status" value="2"/>
</dbReference>
<dbReference type="InterPro" id="IPR054364">
    <property type="entry name" value="Ca3427-like_PBP2"/>
</dbReference>
<evidence type="ECO:0000256" key="1">
    <source>
        <dbReference type="ARBA" id="ARBA00004418"/>
    </source>
</evidence>
<evidence type="ECO:0000259" key="4">
    <source>
        <dbReference type="Pfam" id="PF22384"/>
    </source>
</evidence>
<dbReference type="PANTHER" id="PTHR30024">
    <property type="entry name" value="ALIPHATIC SULFONATES-BINDING PROTEIN-RELATED"/>
    <property type="match status" value="1"/>
</dbReference>
<protein>
    <submittedName>
        <fullName evidence="5">Substrate-binding domain-containing protein</fullName>
    </submittedName>
</protein>
<accession>A0ABV8PJH9</accession>
<reference evidence="6" key="1">
    <citation type="journal article" date="2019" name="Int. J. Syst. Evol. Microbiol.">
        <title>The Global Catalogue of Microorganisms (GCM) 10K type strain sequencing project: providing services to taxonomists for standard genome sequencing and annotation.</title>
        <authorList>
            <consortium name="The Broad Institute Genomics Platform"/>
            <consortium name="The Broad Institute Genome Sequencing Center for Infectious Disease"/>
            <person name="Wu L."/>
            <person name="Ma J."/>
        </authorList>
    </citation>
    <scope>NUCLEOTIDE SEQUENCE [LARGE SCALE GENOMIC DNA]</scope>
    <source>
        <strain evidence="6">CGMCC 1.15774</strain>
    </source>
</reference>
<name>A0ABV8PJH9_9FLAO</name>
<dbReference type="PANTHER" id="PTHR30024:SF47">
    <property type="entry name" value="TAURINE-BINDING PERIPLASMIC PROTEIN"/>
    <property type="match status" value="1"/>
</dbReference>
<gene>
    <name evidence="5" type="ORF">ACFOWS_08610</name>
</gene>
<keyword evidence="3" id="KW-0732">Signal</keyword>
<comment type="subcellular location">
    <subcellularLocation>
        <location evidence="1">Periplasm</location>
    </subcellularLocation>
</comment>
<dbReference type="Pfam" id="PF22384">
    <property type="entry name" value="PBP2_Ca3427_like"/>
    <property type="match status" value="1"/>
</dbReference>
<dbReference type="Proteomes" id="UP001595841">
    <property type="component" value="Unassembled WGS sequence"/>
</dbReference>
<evidence type="ECO:0000256" key="2">
    <source>
        <dbReference type="ARBA" id="ARBA00010742"/>
    </source>
</evidence>
<comment type="similarity">
    <text evidence="2">Belongs to the bacterial solute-binding protein SsuA/TauA family.</text>
</comment>
<dbReference type="RefSeq" id="WP_379763538.1">
    <property type="nucleotide sequence ID" value="NZ_JBHSCL010000004.1"/>
</dbReference>
<dbReference type="SUPFAM" id="SSF53850">
    <property type="entry name" value="Periplasmic binding protein-like II"/>
    <property type="match status" value="1"/>
</dbReference>
<evidence type="ECO:0000313" key="6">
    <source>
        <dbReference type="Proteomes" id="UP001595841"/>
    </source>
</evidence>
<keyword evidence="6" id="KW-1185">Reference proteome</keyword>